<dbReference type="AlphaFoldDB" id="A0A939K203"/>
<gene>
    <name evidence="1" type="ORF">J2I48_23825</name>
</gene>
<protein>
    <submittedName>
        <fullName evidence="1">DUF2442 domain-containing protein</fullName>
    </submittedName>
</protein>
<sequence>MPGSKPLVSNRLQDLLEAEESEPVSIMKDEFDQLIDREQLRIIKVLWVRELDLFLFVLSNRRIITQPLSLFPTLQLASDEQLSDYIITATGVHWPGLDADLSLRGLLMQEVVKPTAIIF</sequence>
<accession>A0A939K203</accession>
<evidence type="ECO:0000313" key="1">
    <source>
        <dbReference type="EMBL" id="MBO0934058.1"/>
    </source>
</evidence>
<dbReference type="Gene3D" id="3.30.2020.40">
    <property type="entry name" value="Uncharacterised protein PF10387, DUF2442"/>
    <property type="match status" value="1"/>
</dbReference>
<dbReference type="InterPro" id="IPR018841">
    <property type="entry name" value="DUF2442"/>
</dbReference>
<name>A0A939K203_9BACT</name>
<reference evidence="1 2" key="1">
    <citation type="submission" date="2021-03" db="EMBL/GenBank/DDBJ databases">
        <title>Fibrella sp. HMF5036 genome sequencing and assembly.</title>
        <authorList>
            <person name="Kang H."/>
            <person name="Kim H."/>
            <person name="Bae S."/>
            <person name="Joh K."/>
        </authorList>
    </citation>
    <scope>NUCLEOTIDE SEQUENCE [LARGE SCALE GENOMIC DNA]</scope>
    <source>
        <strain evidence="1 2">HMF5036</strain>
    </source>
</reference>
<keyword evidence="2" id="KW-1185">Reference proteome</keyword>
<dbReference type="Pfam" id="PF10387">
    <property type="entry name" value="DUF2442"/>
    <property type="match status" value="1"/>
</dbReference>
<organism evidence="1 2">
    <name type="scientific">Fibrella aquatilis</name>
    <dbReference type="NCBI Taxonomy" id="2817059"/>
    <lineage>
        <taxon>Bacteria</taxon>
        <taxon>Pseudomonadati</taxon>
        <taxon>Bacteroidota</taxon>
        <taxon>Cytophagia</taxon>
        <taxon>Cytophagales</taxon>
        <taxon>Spirosomataceae</taxon>
        <taxon>Fibrella</taxon>
    </lineage>
</organism>
<comment type="caution">
    <text evidence="1">The sequence shown here is derived from an EMBL/GenBank/DDBJ whole genome shotgun (WGS) entry which is preliminary data.</text>
</comment>
<evidence type="ECO:0000313" key="2">
    <source>
        <dbReference type="Proteomes" id="UP000664795"/>
    </source>
</evidence>
<dbReference type="Proteomes" id="UP000664795">
    <property type="component" value="Unassembled WGS sequence"/>
</dbReference>
<proteinExistence type="predicted"/>
<dbReference type="EMBL" id="JAFMYU010000026">
    <property type="protein sequence ID" value="MBO0934058.1"/>
    <property type="molecule type" value="Genomic_DNA"/>
</dbReference>